<keyword evidence="2" id="KW-0833">Ubl conjugation pathway</keyword>
<evidence type="ECO:0000256" key="2">
    <source>
        <dbReference type="ARBA" id="ARBA00022786"/>
    </source>
</evidence>
<proteinExistence type="inferred from homology"/>
<accession>A0AAV2RYL0</accession>
<feature type="compositionally biased region" description="Basic and acidic residues" evidence="4">
    <location>
        <begin position="189"/>
        <end position="209"/>
    </location>
</feature>
<feature type="compositionally biased region" description="Basic and acidic residues" evidence="4">
    <location>
        <begin position="38"/>
        <end position="53"/>
    </location>
</feature>
<feature type="region of interest" description="Disordered" evidence="4">
    <location>
        <begin position="316"/>
        <end position="360"/>
    </location>
</feature>
<feature type="region of interest" description="Disordered" evidence="4">
    <location>
        <begin position="188"/>
        <end position="276"/>
    </location>
</feature>
<dbReference type="GO" id="GO:0030674">
    <property type="term" value="F:protein-macromolecule adaptor activity"/>
    <property type="evidence" value="ECO:0007669"/>
    <property type="project" value="TreeGrafter"/>
</dbReference>
<dbReference type="InterPro" id="IPR015943">
    <property type="entry name" value="WD40/YVTN_repeat-like_dom_sf"/>
</dbReference>
<keyword evidence="6" id="KW-1185">Reference proteome</keyword>
<comment type="caution">
    <text evidence="5">The sequence shown here is derived from an EMBL/GenBank/DDBJ whole genome shotgun (WGS) entry which is preliminary data.</text>
</comment>
<evidence type="ECO:0000256" key="1">
    <source>
        <dbReference type="ARBA" id="ARBA00004906"/>
    </source>
</evidence>
<evidence type="ECO:0000313" key="6">
    <source>
        <dbReference type="Proteomes" id="UP001497623"/>
    </source>
</evidence>
<feature type="non-terminal residue" evidence="5">
    <location>
        <position position="544"/>
    </location>
</feature>
<dbReference type="PANTHER" id="PTHR22852:SF0">
    <property type="entry name" value="DENTICLELESS PROTEIN HOMOLOG"/>
    <property type="match status" value="1"/>
</dbReference>
<dbReference type="EMBL" id="CAXKWB010039049">
    <property type="protein sequence ID" value="CAL4152658.1"/>
    <property type="molecule type" value="Genomic_DNA"/>
</dbReference>
<dbReference type="GO" id="GO:0043161">
    <property type="term" value="P:proteasome-mediated ubiquitin-dependent protein catabolic process"/>
    <property type="evidence" value="ECO:0007669"/>
    <property type="project" value="TreeGrafter"/>
</dbReference>
<dbReference type="Gene3D" id="2.130.10.10">
    <property type="entry name" value="YVTN repeat-like/Quinoprotein amine dehydrogenase"/>
    <property type="match status" value="2"/>
</dbReference>
<dbReference type="SUPFAM" id="SSF50978">
    <property type="entry name" value="WD40 repeat-like"/>
    <property type="match status" value="1"/>
</dbReference>
<comment type="pathway">
    <text evidence="1">Protein modification; protein ubiquitination.</text>
</comment>
<feature type="compositionally biased region" description="Polar residues" evidence="4">
    <location>
        <begin position="228"/>
        <end position="245"/>
    </location>
</feature>
<dbReference type="InterPro" id="IPR001680">
    <property type="entry name" value="WD40_rpt"/>
</dbReference>
<name>A0AAV2RYL0_MEGNR</name>
<comment type="similarity">
    <text evidence="3">Belongs to the WD repeat cdt2 family.</text>
</comment>
<feature type="region of interest" description="Disordered" evidence="4">
    <location>
        <begin position="38"/>
        <end position="65"/>
    </location>
</feature>
<feature type="compositionally biased region" description="Polar residues" evidence="4">
    <location>
        <begin position="350"/>
        <end position="360"/>
    </location>
</feature>
<evidence type="ECO:0000256" key="4">
    <source>
        <dbReference type="SAM" id="MobiDB-lite"/>
    </source>
</evidence>
<protein>
    <submittedName>
        <fullName evidence="5">Uncharacterized protein</fullName>
    </submittedName>
</protein>
<evidence type="ECO:0000256" key="3">
    <source>
        <dbReference type="ARBA" id="ARBA00038344"/>
    </source>
</evidence>
<dbReference type="InterPro" id="IPR036322">
    <property type="entry name" value="WD40_repeat_dom_sf"/>
</dbReference>
<dbReference type="Pfam" id="PF00400">
    <property type="entry name" value="WD40"/>
    <property type="match status" value="2"/>
</dbReference>
<dbReference type="SMART" id="SM00320">
    <property type="entry name" value="WD40"/>
    <property type="match status" value="3"/>
</dbReference>
<dbReference type="GO" id="GO:0007095">
    <property type="term" value="P:mitotic G2 DNA damage checkpoint signaling"/>
    <property type="evidence" value="ECO:0007669"/>
    <property type="project" value="TreeGrafter"/>
</dbReference>
<feature type="non-terminal residue" evidence="5">
    <location>
        <position position="1"/>
    </location>
</feature>
<feature type="compositionally biased region" description="Polar residues" evidence="4">
    <location>
        <begin position="54"/>
        <end position="65"/>
    </location>
</feature>
<reference evidence="5 6" key="1">
    <citation type="submission" date="2024-05" db="EMBL/GenBank/DDBJ databases">
        <authorList>
            <person name="Wallberg A."/>
        </authorList>
    </citation>
    <scope>NUCLEOTIDE SEQUENCE [LARGE SCALE GENOMIC DNA]</scope>
</reference>
<evidence type="ECO:0000313" key="5">
    <source>
        <dbReference type="EMBL" id="CAL4152658.1"/>
    </source>
</evidence>
<organism evidence="5 6">
    <name type="scientific">Meganyctiphanes norvegica</name>
    <name type="common">Northern krill</name>
    <name type="synonym">Thysanopoda norvegica</name>
    <dbReference type="NCBI Taxonomy" id="48144"/>
    <lineage>
        <taxon>Eukaryota</taxon>
        <taxon>Metazoa</taxon>
        <taxon>Ecdysozoa</taxon>
        <taxon>Arthropoda</taxon>
        <taxon>Crustacea</taxon>
        <taxon>Multicrustacea</taxon>
        <taxon>Malacostraca</taxon>
        <taxon>Eumalacostraca</taxon>
        <taxon>Eucarida</taxon>
        <taxon>Euphausiacea</taxon>
        <taxon>Euphausiidae</taxon>
        <taxon>Meganyctiphanes</taxon>
    </lineage>
</organism>
<gene>
    <name evidence="5" type="ORF">MNOR_LOCUS31011</name>
</gene>
<dbReference type="InterPro" id="IPR051865">
    <property type="entry name" value="WD-repeat_CDT2_adapter"/>
</dbReference>
<sequence length="544" mass="60390">GRFLRSIRMSRKVFEESYARVSRKFFEKLLKLWDLRKSHGGSRRDPQSQHQLEHSGNSSHRGFTSLTVSPERDVLYASCMDNTIYAYHLANPTVLPVAEYYGHINLTYFVKSCLSPCGNYLLSGSSDNCAYIWLTDRPGKPIAALTGHFAEVTSVAWCPVDREKLVTCADDMKHRIFRLKNTQEDDFDERMNMRGKSEPYKDIHSKELSNSEANGSGALPALPPMPVTPSSSRYNSTRTPGSSRVGTPRAQLLATPQRRQSGGRATPCTPKTSERGTLLQWLSGTKTPSSNQDQDSPSVSGLMVVSASKKAGLKRKLTDLLEKDQENDTTKDKKKSPNATPFKNILGFSTGDNAPVTSPITPSAAKMLKYDNNDSKNSNNLGEPMEANHLSTVTSKSLSFGVQDLLTAEINDCVKPIESSDSNSVHISFRKPVTNAVTRIQEFEINNSSHSPIERSSSSICPKFSLKKLSSPTANLPNFVVDGRSPHSRPKNLVLKKKNPDWLTSLSHQRKLKFTRTPDKFSAQKTGSLMSMMPKTTKRILTIK</sequence>
<dbReference type="PANTHER" id="PTHR22852">
    <property type="entry name" value="LETHAL 2 DENTICLELESS PROTEIN RETINOIC ACID-REGULATED NUCLEAR MATRIX-ASSOCIATED PROTEIN"/>
    <property type="match status" value="1"/>
</dbReference>
<dbReference type="AlphaFoldDB" id="A0AAV2RYL0"/>
<dbReference type="Proteomes" id="UP001497623">
    <property type="component" value="Unassembled WGS sequence"/>
</dbReference>
<dbReference type="GO" id="GO:0005634">
    <property type="term" value="C:nucleus"/>
    <property type="evidence" value="ECO:0007669"/>
    <property type="project" value="TreeGrafter"/>
</dbReference>
<feature type="compositionally biased region" description="Basic and acidic residues" evidence="4">
    <location>
        <begin position="316"/>
        <end position="331"/>
    </location>
</feature>